<dbReference type="GO" id="GO:0003677">
    <property type="term" value="F:DNA binding"/>
    <property type="evidence" value="ECO:0007669"/>
    <property type="project" value="UniProtKB-KW"/>
</dbReference>
<evidence type="ECO:0000256" key="1">
    <source>
        <dbReference type="SAM" id="MobiDB-lite"/>
    </source>
</evidence>
<evidence type="ECO:0000313" key="3">
    <source>
        <dbReference type="Proteomes" id="UP000265520"/>
    </source>
</evidence>
<reference evidence="2 3" key="1">
    <citation type="journal article" date="2018" name="Front. Plant Sci.">
        <title>Red Clover (Trifolium pratense) and Zigzag Clover (T. medium) - A Picture of Genomic Similarities and Differences.</title>
        <authorList>
            <person name="Dluhosova J."/>
            <person name="Istvanek J."/>
            <person name="Nedelnik J."/>
            <person name="Repkova J."/>
        </authorList>
    </citation>
    <scope>NUCLEOTIDE SEQUENCE [LARGE SCALE GENOMIC DNA]</scope>
    <source>
        <strain evidence="3">cv. 10/8</strain>
        <tissue evidence="2">Leaf</tissue>
    </source>
</reference>
<dbReference type="Proteomes" id="UP000265520">
    <property type="component" value="Unassembled WGS sequence"/>
</dbReference>
<feature type="region of interest" description="Disordered" evidence="1">
    <location>
        <begin position="93"/>
        <end position="171"/>
    </location>
</feature>
<feature type="compositionally biased region" description="Basic and acidic residues" evidence="1">
    <location>
        <begin position="25"/>
        <end position="34"/>
    </location>
</feature>
<comment type="caution">
    <text evidence="2">The sequence shown here is derived from an EMBL/GenBank/DDBJ whole genome shotgun (WGS) entry which is preliminary data.</text>
</comment>
<protein>
    <submittedName>
        <fullName evidence="2">DNA-binding bromodomain protein</fullName>
    </submittedName>
</protein>
<sequence length="171" mass="18066">MNPGSSVSGGNESMIHGRIQQEPVAHSDDFDSSGRLRSNFSPQMTMVRLSDLTGSSNAGNAPQMVDMDTINSLSSQIAPTNINPTGLKAQFFNKSSQSDSSNLSAPESGFDPQRFSQGLAGKSSWQGLEVPTKQNSFSPGNDLNGLMGATHSHSSNVETGPQLQPNLALQL</sequence>
<keyword evidence="3" id="KW-1185">Reference proteome</keyword>
<dbReference type="EMBL" id="LXQA010014733">
    <property type="protein sequence ID" value="MCH88732.1"/>
    <property type="molecule type" value="Genomic_DNA"/>
</dbReference>
<name>A0A392MMI0_9FABA</name>
<feature type="compositionally biased region" description="Polar residues" evidence="1">
    <location>
        <begin position="132"/>
        <end position="141"/>
    </location>
</feature>
<dbReference type="AlphaFoldDB" id="A0A392MMI0"/>
<evidence type="ECO:0000313" key="2">
    <source>
        <dbReference type="EMBL" id="MCH88732.1"/>
    </source>
</evidence>
<feature type="region of interest" description="Disordered" evidence="1">
    <location>
        <begin position="1"/>
        <end position="41"/>
    </location>
</feature>
<organism evidence="2 3">
    <name type="scientific">Trifolium medium</name>
    <dbReference type="NCBI Taxonomy" id="97028"/>
    <lineage>
        <taxon>Eukaryota</taxon>
        <taxon>Viridiplantae</taxon>
        <taxon>Streptophyta</taxon>
        <taxon>Embryophyta</taxon>
        <taxon>Tracheophyta</taxon>
        <taxon>Spermatophyta</taxon>
        <taxon>Magnoliopsida</taxon>
        <taxon>eudicotyledons</taxon>
        <taxon>Gunneridae</taxon>
        <taxon>Pentapetalae</taxon>
        <taxon>rosids</taxon>
        <taxon>fabids</taxon>
        <taxon>Fabales</taxon>
        <taxon>Fabaceae</taxon>
        <taxon>Papilionoideae</taxon>
        <taxon>50 kb inversion clade</taxon>
        <taxon>NPAAA clade</taxon>
        <taxon>Hologalegina</taxon>
        <taxon>IRL clade</taxon>
        <taxon>Trifolieae</taxon>
        <taxon>Trifolium</taxon>
    </lineage>
</organism>
<keyword evidence="2" id="KW-0238">DNA-binding</keyword>
<gene>
    <name evidence="2" type="ORF">A2U01_0009623</name>
</gene>
<accession>A0A392MMI0</accession>
<feature type="compositionally biased region" description="Low complexity" evidence="1">
    <location>
        <begin position="95"/>
        <end position="104"/>
    </location>
</feature>
<proteinExistence type="predicted"/>
<feature type="compositionally biased region" description="Polar residues" evidence="1">
    <location>
        <begin position="1"/>
        <end position="11"/>
    </location>
</feature>
<feature type="compositionally biased region" description="Polar residues" evidence="1">
    <location>
        <begin position="151"/>
        <end position="171"/>
    </location>
</feature>